<organism evidence="1 2">
    <name type="scientific">Panagrolaimus sp. JU765</name>
    <dbReference type="NCBI Taxonomy" id="591449"/>
    <lineage>
        <taxon>Eukaryota</taxon>
        <taxon>Metazoa</taxon>
        <taxon>Ecdysozoa</taxon>
        <taxon>Nematoda</taxon>
        <taxon>Chromadorea</taxon>
        <taxon>Rhabditida</taxon>
        <taxon>Tylenchina</taxon>
        <taxon>Panagrolaimomorpha</taxon>
        <taxon>Panagrolaimoidea</taxon>
        <taxon>Panagrolaimidae</taxon>
        <taxon>Panagrolaimus</taxon>
    </lineage>
</organism>
<protein>
    <submittedName>
        <fullName evidence="2">Uncharacterized protein</fullName>
    </submittedName>
</protein>
<dbReference type="WBParaSite" id="JU765_v2.g15479.t1">
    <property type="protein sequence ID" value="JU765_v2.g15479.t1"/>
    <property type="gene ID" value="JU765_v2.g15479"/>
</dbReference>
<evidence type="ECO:0000313" key="1">
    <source>
        <dbReference type="Proteomes" id="UP000887576"/>
    </source>
</evidence>
<name>A0AC34QD66_9BILA</name>
<proteinExistence type="predicted"/>
<dbReference type="Proteomes" id="UP000887576">
    <property type="component" value="Unplaced"/>
</dbReference>
<accession>A0AC34QD66</accession>
<evidence type="ECO:0000313" key="2">
    <source>
        <dbReference type="WBParaSite" id="JU765_v2.g15479.t1"/>
    </source>
</evidence>
<sequence length="500" mass="58566">MMNNLLFKRQKYTDQRSDEWFGPRVRKPLEKYVVLDKNPCSAGKYSNGLKRVHILPQFHDLFYCLYRLNIDDKISVDFPKLIGMATRDTNIHVYTPDLSIINNTCELAIQPLRASTKFYLACVCFTSNCTESEVFRNPEDFCPIQSIMIDFSDIRKYPITVLLSDDTTASIEKWFKYPWDNCVAAFYFRGCAGQPNYSDAASVRFYRSDRLNYTSHVTPYVVLFYEMNENMFFYLKKKSFSRLSADLYVQNWLDFKTMFDYAFHRFYLTPHSKCPTQRFFPASHYKTRNQTQGPCFVYISVFPTIPNVDHVFPNVGHNVAPVYFEQEKFPLKLRNELEKDKCSFLLFKIGHNFTEEVHTAIHTVLECQVEPRPNIDYGIYQPLVDQVKKQVLKCPKSVDPDNYLMVDVTEKQLCGQIVQTVGDDFYQLYLNPLTEEQVENFTDFLYFENQCGVSWSTNAVICTCLPIFDCTDVRTVMRLYLLTMGKPTTDPENAETRFKI</sequence>
<reference evidence="2" key="1">
    <citation type="submission" date="2022-11" db="UniProtKB">
        <authorList>
            <consortium name="WormBaseParasite"/>
        </authorList>
    </citation>
    <scope>IDENTIFICATION</scope>
</reference>